<dbReference type="Gene3D" id="1.10.260.40">
    <property type="entry name" value="lambda repressor-like DNA-binding domains"/>
    <property type="match status" value="1"/>
</dbReference>
<dbReference type="SMART" id="SM00530">
    <property type="entry name" value="HTH_XRE"/>
    <property type="match status" value="1"/>
</dbReference>
<dbReference type="InterPro" id="IPR001387">
    <property type="entry name" value="Cro/C1-type_HTH"/>
</dbReference>
<protein>
    <submittedName>
        <fullName evidence="2">Cro/C1-type HTH DNA-binding domain-containing protein</fullName>
    </submittedName>
</protein>
<dbReference type="STRING" id="405671.SAMN05421827_111206"/>
<keyword evidence="3" id="KW-1185">Reference proteome</keyword>
<feature type="domain" description="HTH cro/C1-type" evidence="1">
    <location>
        <begin position="19"/>
        <end position="61"/>
    </location>
</feature>
<dbReference type="InterPro" id="IPR010982">
    <property type="entry name" value="Lambda_DNA-bd_dom_sf"/>
</dbReference>
<dbReference type="AlphaFoldDB" id="A0A1G7XG74"/>
<dbReference type="Pfam" id="PF01381">
    <property type="entry name" value="HTH_3"/>
    <property type="match status" value="1"/>
</dbReference>
<dbReference type="SUPFAM" id="SSF47413">
    <property type="entry name" value="lambda repressor-like DNA-binding domains"/>
    <property type="match status" value="1"/>
</dbReference>
<dbReference type="RefSeq" id="WP_090501334.1">
    <property type="nucleotide sequence ID" value="NZ_FNCH01000011.1"/>
</dbReference>
<dbReference type="GO" id="GO:0003677">
    <property type="term" value="F:DNA binding"/>
    <property type="evidence" value="ECO:0007669"/>
    <property type="project" value="UniProtKB-KW"/>
</dbReference>
<dbReference type="Proteomes" id="UP000199643">
    <property type="component" value="Unassembled WGS sequence"/>
</dbReference>
<dbReference type="EMBL" id="FNCH01000011">
    <property type="protein sequence ID" value="SDG83248.1"/>
    <property type="molecule type" value="Genomic_DNA"/>
</dbReference>
<sequence length="84" mass="10026">MRIINRLAEVFKEKDVYNRDIAKHLNKSEETVSRWVNNHRQPSLNDLDDIANYLKVDIRDLLYPSDWSHNKVEGLKNSKQYRNG</sequence>
<dbReference type="CDD" id="cd00093">
    <property type="entry name" value="HTH_XRE"/>
    <property type="match status" value="1"/>
</dbReference>
<evidence type="ECO:0000313" key="3">
    <source>
        <dbReference type="Proteomes" id="UP000199643"/>
    </source>
</evidence>
<accession>A0A1G7XG74</accession>
<evidence type="ECO:0000259" key="1">
    <source>
        <dbReference type="PROSITE" id="PS50943"/>
    </source>
</evidence>
<dbReference type="OrthoDB" id="7865033at2"/>
<reference evidence="3" key="1">
    <citation type="submission" date="2016-10" db="EMBL/GenBank/DDBJ databases">
        <authorList>
            <person name="Varghese N."/>
            <person name="Submissions S."/>
        </authorList>
    </citation>
    <scope>NUCLEOTIDE SEQUENCE [LARGE SCALE GENOMIC DNA]</scope>
    <source>
        <strain evidence="3">DSM 17933</strain>
    </source>
</reference>
<evidence type="ECO:0000313" key="2">
    <source>
        <dbReference type="EMBL" id="SDG83248.1"/>
    </source>
</evidence>
<gene>
    <name evidence="2" type="ORF">SAMN05421827_111206</name>
</gene>
<organism evidence="2 3">
    <name type="scientific">Pedobacter terrae</name>
    <dbReference type="NCBI Taxonomy" id="405671"/>
    <lineage>
        <taxon>Bacteria</taxon>
        <taxon>Pseudomonadati</taxon>
        <taxon>Bacteroidota</taxon>
        <taxon>Sphingobacteriia</taxon>
        <taxon>Sphingobacteriales</taxon>
        <taxon>Sphingobacteriaceae</taxon>
        <taxon>Pedobacter</taxon>
    </lineage>
</organism>
<dbReference type="PROSITE" id="PS50943">
    <property type="entry name" value="HTH_CROC1"/>
    <property type="match status" value="1"/>
</dbReference>
<proteinExistence type="predicted"/>
<keyword evidence="2" id="KW-0238">DNA-binding</keyword>
<name>A0A1G7XG74_9SPHI</name>